<feature type="transmembrane region" description="Helical" evidence="2">
    <location>
        <begin position="629"/>
        <end position="650"/>
    </location>
</feature>
<keyword evidence="2" id="KW-1133">Transmembrane helix</keyword>
<dbReference type="RefSeq" id="WP_074731010.1">
    <property type="nucleotide sequence ID" value="NZ_FOGW01000043.1"/>
</dbReference>
<protein>
    <recommendedName>
        <fullName evidence="6">LPXTG-motif cell wall anchor domain-containing protein</fullName>
    </recommendedName>
</protein>
<organism evidence="4 5">
    <name type="scientific">Lachnobacterium bovis</name>
    <dbReference type="NCBI Taxonomy" id="140626"/>
    <lineage>
        <taxon>Bacteria</taxon>
        <taxon>Bacillati</taxon>
        <taxon>Bacillota</taxon>
        <taxon>Clostridia</taxon>
        <taxon>Lachnospirales</taxon>
        <taxon>Lachnospiraceae</taxon>
        <taxon>Lachnobacterium</taxon>
    </lineage>
</organism>
<sequence>MIRGLKKKLLIGLLSATVVGTSLAPNVPLVGSFAQEVKAEDSKLPEGMYKYTEETVSAVSKDNVYKWPTNGTHYSFNGETGAYTEISGDLTSPSRGYVFTESNTGEYVADVQKGFKERTDETQNFYTRSEETAVVDKDNSDYEWPESVVGKYKKVGNSYEKIENKEGVDVAAIKGATVKVYTREVDTTKSTVTLKPSTDTDKKVTVGSASIDGKSVDVTQESQPASAVIEKNKDTKVTLNLKATTGNTIKSVVAEIIDSATKKSLGKVTATKADGATDTYEFVIKATTAAVDVLINAQTEKLMITPKLNTTNLSPKVGTAALTSTDAVDTTGEFELKVTLEKGVTVNDSELKVVANSKEITGDEKNGVVTYKIPTEGVTDKELEIKVSGRLENDGLDKTADDKKGSTAEVAPTGKVAADANEVLEVAKSDLEDNQYVKAVLTIKEVAEEIEDALKTQIAARTNADENIELAGVIQIDLERYVADNPAALENAPKEDVTNLGALLTVHYVLPDEAQGKTDYKVISIHDSLREITTTPNEDGEYIEISGNSLILHVKKLSQFAILYNTADATTPEPEPIVPDEDKKPDTPVTPNPTVKPADTKAATSTKVAKVTTSTKKSTKTSSPKTADYAVNSLLALLTGAAGLFGITLVNKKRKEDEE</sequence>
<evidence type="ECO:0000256" key="2">
    <source>
        <dbReference type="SAM" id="Phobius"/>
    </source>
</evidence>
<keyword evidence="5" id="KW-1185">Reference proteome</keyword>
<accession>A0A1H9UWJ1</accession>
<keyword evidence="2" id="KW-0812">Transmembrane</keyword>
<feature type="chain" id="PRO_5039470827" description="LPXTG-motif cell wall anchor domain-containing protein" evidence="3">
    <location>
        <begin position="25"/>
        <end position="659"/>
    </location>
</feature>
<evidence type="ECO:0000256" key="1">
    <source>
        <dbReference type="SAM" id="MobiDB-lite"/>
    </source>
</evidence>
<evidence type="ECO:0000313" key="5">
    <source>
        <dbReference type="Proteomes" id="UP000182471"/>
    </source>
</evidence>
<keyword evidence="3" id="KW-0732">Signal</keyword>
<evidence type="ECO:0008006" key="6">
    <source>
        <dbReference type="Google" id="ProtNLM"/>
    </source>
</evidence>
<keyword evidence="2" id="KW-0472">Membrane</keyword>
<evidence type="ECO:0000256" key="3">
    <source>
        <dbReference type="SAM" id="SignalP"/>
    </source>
</evidence>
<dbReference type="AlphaFoldDB" id="A0A1H9UWJ1"/>
<dbReference type="Proteomes" id="UP000182471">
    <property type="component" value="Unassembled WGS sequence"/>
</dbReference>
<dbReference type="EMBL" id="FOGW01000043">
    <property type="protein sequence ID" value="SES13910.1"/>
    <property type="molecule type" value="Genomic_DNA"/>
</dbReference>
<feature type="compositionally biased region" description="Low complexity" evidence="1">
    <location>
        <begin position="600"/>
        <end position="625"/>
    </location>
</feature>
<reference evidence="5" key="1">
    <citation type="submission" date="2016-10" db="EMBL/GenBank/DDBJ databases">
        <authorList>
            <person name="Varghese N."/>
            <person name="Submissions S."/>
        </authorList>
    </citation>
    <scope>NUCLEOTIDE SEQUENCE [LARGE SCALE GENOMIC DNA]</scope>
    <source>
        <strain evidence="5">S1b</strain>
    </source>
</reference>
<evidence type="ECO:0000313" key="4">
    <source>
        <dbReference type="EMBL" id="SES13910.1"/>
    </source>
</evidence>
<proteinExistence type="predicted"/>
<feature type="signal peptide" evidence="3">
    <location>
        <begin position="1"/>
        <end position="24"/>
    </location>
</feature>
<feature type="region of interest" description="Disordered" evidence="1">
    <location>
        <begin position="570"/>
        <end position="625"/>
    </location>
</feature>
<gene>
    <name evidence="4" type="ORF">SAMN02910429_02295</name>
</gene>
<name>A0A1H9UWJ1_9FIRM</name>